<dbReference type="InterPro" id="IPR001851">
    <property type="entry name" value="ABC_transp_permease"/>
</dbReference>
<sequence length="360" mass="38458">MSAHLTSHLALPAGAPRFSRTDGAFVAATVALAALAFVLDTGQQSMLVEFFYFVALAQLWNILAGYGGFMSLGQQAYLGSGGYVLFALAIFFKMPPLASVVLAGLFAAGMACIVAFAVFRLAGPYLAIGTWVIAEVFRLAFSQASALGAGSGISIPLDAVRSLDLGWMSRDMLLYLIALLLAVAVNYGAYRMLRSKYGLALCAIRDNESAASTMGIHQRNLKFAVYVVISAAYGMLGAFIFLTKLRISPASAFDINWTGYIIFIVVIGGIGTLEGPIIGCIVYFLMRQYLADTGSTYLILLGLIGIVVMRFYPRGIWGELAARHGIAFLPTRWHLPAAANPGARPAREGERRAADVAGNP</sequence>
<accession>A0A643FJW6</accession>
<feature type="region of interest" description="Disordered" evidence="6">
    <location>
        <begin position="340"/>
        <end position="360"/>
    </location>
</feature>
<reference evidence="8 9" key="1">
    <citation type="submission" date="2020-10" db="EMBL/GenBank/DDBJ databases">
        <title>Complete genome sequence of Cupriavidus basilensis CCUG 49340T.</title>
        <authorList>
            <person name="Salva-Serra F."/>
            <person name="Donoso R.A."/>
            <person name="Cho K.H."/>
            <person name="Yoo J.A."/>
            <person name="Lee K."/>
            <person name="Yoon S.-H."/>
            <person name="Perez-Pantoja D."/>
            <person name="Moore E.R.B."/>
        </authorList>
    </citation>
    <scope>NUCLEOTIDE SEQUENCE [LARGE SCALE GENOMIC DNA]</scope>
    <source>
        <strain evidence="9">CCUG 49340</strain>
    </source>
</reference>
<evidence type="ECO:0000256" key="3">
    <source>
        <dbReference type="ARBA" id="ARBA00022692"/>
    </source>
</evidence>
<keyword evidence="4 7" id="KW-1133">Transmembrane helix</keyword>
<dbReference type="GO" id="GO:0015658">
    <property type="term" value="F:branched-chain amino acid transmembrane transporter activity"/>
    <property type="evidence" value="ECO:0007669"/>
    <property type="project" value="InterPro"/>
</dbReference>
<dbReference type="AlphaFoldDB" id="A0A643FJW6"/>
<feature type="transmembrane region" description="Helical" evidence="7">
    <location>
        <begin position="297"/>
        <end position="313"/>
    </location>
</feature>
<evidence type="ECO:0000256" key="4">
    <source>
        <dbReference type="ARBA" id="ARBA00022989"/>
    </source>
</evidence>
<organism evidence="8 9">
    <name type="scientific">Cupriavidus basilensis</name>
    <dbReference type="NCBI Taxonomy" id="68895"/>
    <lineage>
        <taxon>Bacteria</taxon>
        <taxon>Pseudomonadati</taxon>
        <taxon>Pseudomonadota</taxon>
        <taxon>Betaproteobacteria</taxon>
        <taxon>Burkholderiales</taxon>
        <taxon>Burkholderiaceae</taxon>
        <taxon>Cupriavidus</taxon>
    </lineage>
</organism>
<dbReference type="PANTHER" id="PTHR30482">
    <property type="entry name" value="HIGH-AFFINITY BRANCHED-CHAIN AMINO ACID TRANSPORT SYSTEM PERMEASE"/>
    <property type="match status" value="1"/>
</dbReference>
<evidence type="ECO:0000313" key="9">
    <source>
        <dbReference type="Proteomes" id="UP000397656"/>
    </source>
</evidence>
<dbReference type="RefSeq" id="WP_150992324.1">
    <property type="nucleotide sequence ID" value="NZ_CP062804.1"/>
</dbReference>
<dbReference type="GeneID" id="98403599"/>
<protein>
    <submittedName>
        <fullName evidence="8">Branched-chain amino acid ABC transporter permease</fullName>
    </submittedName>
</protein>
<dbReference type="Proteomes" id="UP000397656">
    <property type="component" value="Chromosome 2"/>
</dbReference>
<comment type="subcellular location">
    <subcellularLocation>
        <location evidence="1">Cell membrane</location>
        <topology evidence="1">Multi-pass membrane protein</topology>
    </subcellularLocation>
</comment>
<feature type="transmembrane region" description="Helical" evidence="7">
    <location>
        <begin position="257"/>
        <end position="285"/>
    </location>
</feature>
<dbReference type="CDD" id="cd06581">
    <property type="entry name" value="TM_PBP1_LivM_like"/>
    <property type="match status" value="1"/>
</dbReference>
<evidence type="ECO:0000256" key="2">
    <source>
        <dbReference type="ARBA" id="ARBA00022475"/>
    </source>
</evidence>
<evidence type="ECO:0000256" key="5">
    <source>
        <dbReference type="ARBA" id="ARBA00023136"/>
    </source>
</evidence>
<evidence type="ECO:0000256" key="1">
    <source>
        <dbReference type="ARBA" id="ARBA00004651"/>
    </source>
</evidence>
<evidence type="ECO:0000256" key="6">
    <source>
        <dbReference type="SAM" id="MobiDB-lite"/>
    </source>
</evidence>
<keyword evidence="3 7" id="KW-0812">Transmembrane</keyword>
<dbReference type="GO" id="GO:0005886">
    <property type="term" value="C:plasma membrane"/>
    <property type="evidence" value="ECO:0007669"/>
    <property type="project" value="UniProtKB-SubCell"/>
</dbReference>
<dbReference type="PANTHER" id="PTHR30482:SF17">
    <property type="entry name" value="ABC TRANSPORTER ATP-BINDING PROTEIN"/>
    <property type="match status" value="1"/>
</dbReference>
<dbReference type="Pfam" id="PF02653">
    <property type="entry name" value="BPD_transp_2"/>
    <property type="match status" value="1"/>
</dbReference>
<dbReference type="EMBL" id="CP062804">
    <property type="protein sequence ID" value="QOT80146.1"/>
    <property type="molecule type" value="Genomic_DNA"/>
</dbReference>
<evidence type="ECO:0000313" key="8">
    <source>
        <dbReference type="EMBL" id="QOT80146.1"/>
    </source>
</evidence>
<evidence type="ECO:0000256" key="7">
    <source>
        <dbReference type="SAM" id="Phobius"/>
    </source>
</evidence>
<keyword evidence="2" id="KW-1003">Cell membrane</keyword>
<gene>
    <name evidence="8" type="ORF">F7R26_021960</name>
</gene>
<feature type="transmembrane region" description="Helical" evidence="7">
    <location>
        <begin position="172"/>
        <end position="190"/>
    </location>
</feature>
<feature type="transmembrane region" description="Helical" evidence="7">
    <location>
        <begin position="223"/>
        <end position="245"/>
    </location>
</feature>
<proteinExistence type="predicted"/>
<feature type="compositionally biased region" description="Basic and acidic residues" evidence="6">
    <location>
        <begin position="345"/>
        <end position="354"/>
    </location>
</feature>
<name>A0A643FJW6_9BURK</name>
<feature type="transmembrane region" description="Helical" evidence="7">
    <location>
        <begin position="50"/>
        <end position="69"/>
    </location>
</feature>
<feature type="transmembrane region" description="Helical" evidence="7">
    <location>
        <begin position="20"/>
        <end position="38"/>
    </location>
</feature>
<keyword evidence="5 7" id="KW-0472">Membrane</keyword>
<dbReference type="InterPro" id="IPR043428">
    <property type="entry name" value="LivM-like"/>
</dbReference>